<dbReference type="SUPFAM" id="SSF51735">
    <property type="entry name" value="NAD(P)-binding Rossmann-fold domains"/>
    <property type="match status" value="1"/>
</dbReference>
<dbReference type="GO" id="GO:0016651">
    <property type="term" value="F:oxidoreductase activity, acting on NAD(P)H"/>
    <property type="evidence" value="ECO:0007669"/>
    <property type="project" value="InterPro"/>
</dbReference>
<dbReference type="Pfam" id="PF00107">
    <property type="entry name" value="ADH_zinc_N"/>
    <property type="match status" value="1"/>
</dbReference>
<dbReference type="PANTHER" id="PTHR45348:SF7">
    <property type="entry name" value="ZINC BINDING OXIDOREDUCTASE, PUTATIVE-RELATED"/>
    <property type="match status" value="1"/>
</dbReference>
<dbReference type="SUPFAM" id="SSF50129">
    <property type="entry name" value="GroES-like"/>
    <property type="match status" value="1"/>
</dbReference>
<proteinExistence type="inferred from homology"/>
<dbReference type="EMBL" id="VCHE01000047">
    <property type="protein sequence ID" value="KAB2574149.1"/>
    <property type="molecule type" value="Genomic_DNA"/>
</dbReference>
<dbReference type="OrthoDB" id="48317at2759"/>
<dbReference type="Gene3D" id="3.90.180.10">
    <property type="entry name" value="Medium-chain alcohol dehydrogenases, catalytic domain"/>
    <property type="match status" value="1"/>
</dbReference>
<keyword evidence="3" id="KW-0560">Oxidoreductase</keyword>
<evidence type="ECO:0000256" key="1">
    <source>
        <dbReference type="ARBA" id="ARBA00008072"/>
    </source>
</evidence>
<dbReference type="Proteomes" id="UP000325902">
    <property type="component" value="Unassembled WGS sequence"/>
</dbReference>
<reference evidence="5 6" key="1">
    <citation type="journal article" date="2019" name="Sci. Rep.">
        <title>A multi-omics analysis of the grapevine pathogen Lasiodiplodia theobromae reveals that temperature affects the expression of virulence- and pathogenicity-related genes.</title>
        <authorList>
            <person name="Felix C."/>
            <person name="Meneses R."/>
            <person name="Goncalves M.F.M."/>
            <person name="Tilleman L."/>
            <person name="Duarte A.S."/>
            <person name="Jorrin-Novo J.V."/>
            <person name="Van de Peer Y."/>
            <person name="Deforce D."/>
            <person name="Van Nieuwerburgh F."/>
            <person name="Esteves A.C."/>
            <person name="Alves A."/>
        </authorList>
    </citation>
    <scope>NUCLEOTIDE SEQUENCE [LARGE SCALE GENOMIC DNA]</scope>
    <source>
        <strain evidence="5 6">LA-SOL3</strain>
    </source>
</reference>
<evidence type="ECO:0000259" key="4">
    <source>
        <dbReference type="SMART" id="SM00829"/>
    </source>
</evidence>
<dbReference type="InterPro" id="IPR013149">
    <property type="entry name" value="ADH-like_C"/>
</dbReference>
<evidence type="ECO:0000313" key="5">
    <source>
        <dbReference type="EMBL" id="KAB2574149.1"/>
    </source>
</evidence>
<dbReference type="InterPro" id="IPR011032">
    <property type="entry name" value="GroES-like_sf"/>
</dbReference>
<name>A0A5N5D8W9_9PEZI</name>
<dbReference type="InterPro" id="IPR036291">
    <property type="entry name" value="NAD(P)-bd_dom_sf"/>
</dbReference>
<dbReference type="Gene3D" id="3.40.50.720">
    <property type="entry name" value="NAD(P)-binding Rossmann-like Domain"/>
    <property type="match status" value="1"/>
</dbReference>
<dbReference type="InterPro" id="IPR020843">
    <property type="entry name" value="ER"/>
</dbReference>
<comment type="similarity">
    <text evidence="1">Belongs to the zinc-containing alcohol dehydrogenase family.</text>
</comment>
<dbReference type="PANTHER" id="PTHR45348">
    <property type="entry name" value="HYPOTHETICAL OXIDOREDUCTASE (EUROFUNG)"/>
    <property type="match status" value="1"/>
</dbReference>
<comment type="caution">
    <text evidence="5">The sequence shown here is derived from an EMBL/GenBank/DDBJ whole genome shotgun (WGS) entry which is preliminary data.</text>
</comment>
<organism evidence="5 6">
    <name type="scientific">Lasiodiplodia theobromae</name>
    <dbReference type="NCBI Taxonomy" id="45133"/>
    <lineage>
        <taxon>Eukaryota</taxon>
        <taxon>Fungi</taxon>
        <taxon>Dikarya</taxon>
        <taxon>Ascomycota</taxon>
        <taxon>Pezizomycotina</taxon>
        <taxon>Dothideomycetes</taxon>
        <taxon>Dothideomycetes incertae sedis</taxon>
        <taxon>Botryosphaeriales</taxon>
        <taxon>Botryosphaeriaceae</taxon>
        <taxon>Lasiodiplodia</taxon>
    </lineage>
</organism>
<dbReference type="CDD" id="cd08249">
    <property type="entry name" value="enoyl_reductase_like"/>
    <property type="match status" value="1"/>
</dbReference>
<sequence length="362" mass="38769">MKAIVADRGIINRFANLASGKSIGRGTKIKEVPKPTISSREVLIKVRATAINPIDYKFIDFIAPAGSLTGCDFAGEVVEVGADAPGDWRVGDRAAGFVQGGVSSDYGAFAEYVKAEADLVWKVPAGLSDQEAATYGVSAVTAMQALNLHLGVPWVDEITDTNTAEKKGAPIFIYAGSSTVGLFAIQIAKKAGYTVVTTASPHSFDLVKRYGADNVFNYRSDTAIRDITKAFPDITIALDCFSEGNSTDFCANVIKRRGGKVITLLDSGKTKVPGVEVQMIMSFQLLGRSFAWLPPIGPKYPASEKDRQALARFYASLPNHVGDIKPPPLKVLDGNFDRITEALDQLRAGKVSGSKLVVNFSK</sequence>
<dbReference type="SMART" id="SM00829">
    <property type="entry name" value="PKS_ER"/>
    <property type="match status" value="1"/>
</dbReference>
<evidence type="ECO:0000313" key="6">
    <source>
        <dbReference type="Proteomes" id="UP000325902"/>
    </source>
</evidence>
<feature type="domain" description="Enoyl reductase (ER)" evidence="4">
    <location>
        <begin position="24"/>
        <end position="358"/>
    </location>
</feature>
<evidence type="ECO:0000256" key="2">
    <source>
        <dbReference type="ARBA" id="ARBA00011245"/>
    </source>
</evidence>
<gene>
    <name evidence="5" type="primary">ccsC_1</name>
    <name evidence="5" type="ORF">DBV05_g7174</name>
</gene>
<dbReference type="Pfam" id="PF08240">
    <property type="entry name" value="ADH_N"/>
    <property type="match status" value="1"/>
</dbReference>
<protein>
    <submittedName>
        <fullName evidence="5">Trans-enoyl reductase ccsC</fullName>
    </submittedName>
</protein>
<dbReference type="AlphaFoldDB" id="A0A5N5D8W9"/>
<comment type="subunit">
    <text evidence="2">Monomer.</text>
</comment>
<keyword evidence="6" id="KW-1185">Reference proteome</keyword>
<dbReference type="InterPro" id="IPR047122">
    <property type="entry name" value="Trans-enoyl_RdTase-like"/>
</dbReference>
<dbReference type="InterPro" id="IPR013154">
    <property type="entry name" value="ADH-like_N"/>
</dbReference>
<evidence type="ECO:0000256" key="3">
    <source>
        <dbReference type="ARBA" id="ARBA00023002"/>
    </source>
</evidence>
<accession>A0A5N5D8W9</accession>